<dbReference type="PROSITE" id="PS50157">
    <property type="entry name" value="ZINC_FINGER_C2H2_2"/>
    <property type="match status" value="6"/>
</dbReference>
<dbReference type="Pfam" id="PF00096">
    <property type="entry name" value="zf-C2H2"/>
    <property type="match status" value="4"/>
</dbReference>
<name>A0ABY7ETI3_MYAAR</name>
<evidence type="ECO:0000256" key="6">
    <source>
        <dbReference type="SAM" id="MobiDB-lite"/>
    </source>
</evidence>
<feature type="region of interest" description="Disordered" evidence="6">
    <location>
        <begin position="275"/>
        <end position="303"/>
    </location>
</feature>
<dbReference type="SUPFAM" id="SSF57667">
    <property type="entry name" value="beta-beta-alpha zinc fingers"/>
    <property type="match status" value="4"/>
</dbReference>
<evidence type="ECO:0000256" key="3">
    <source>
        <dbReference type="ARBA" id="ARBA00022771"/>
    </source>
</evidence>
<feature type="domain" description="C2H2-type" evidence="7">
    <location>
        <begin position="456"/>
        <end position="483"/>
    </location>
</feature>
<proteinExistence type="predicted"/>
<feature type="domain" description="C2H2-type" evidence="7">
    <location>
        <begin position="428"/>
        <end position="455"/>
    </location>
</feature>
<sequence length="869" mass="97091">MSHQFLDSITGLANIENQSAIQSILDTQPTTEPNATQVRPVVQNTTLLHNIGASAFSAIGVQNGVRTQPICQTGYQTSVSQGSLPQLTQNVVLADDQVISLSDFTHSGQAGIVQANTIQLTPAGGVVQPAGPFLTQLAPRPQNNVTLLPVSAISTTIPTQGSAFTSPVSLATTLHTLVQQPQQVTIATGLPETTKQIHGVKSTRGKKANSTVAGGLSVGKTDRSARDETKKTHVCQFCNKVFSKNFDLNQHIRSHTGEKPFQCVVCGRAFAQKSNEEASPDKDTANATIVPDEKGDDGKSQAGNRGNYKVKVVIDNSFMCQYCPEKFKTYLQLKSHMVLHKNVQVYRCTQKECNETFRDMEAFLEHVESHGDDLTYRCHQCNQVFNTLYELGYATPEALQHHMSSASHNHVCPHCNKRFFSERFLHNHFCNICKKEFKSEYYLKMHAFIHTGEKPWSCEQCGASFNRKDKLKRHALIHNKQPKYKTKPWRCKECGREFSRRPQYNEHLRGHSGDYTYKCDKCGRGWFRVKLFREHVCNPDKTGKKTHVFVPRKVKRRPGRPRKAVNMSAMVMESRDQIINGTGEILQDMDLIKSGGLNVSRLKTYRRRKILKRAKRTYIQAAQKRKKTVTSQVNRNNLKDMDKQILEEDKVTSTTENVVSAVDIKATEQTFVTDASGNIICIQPVTESSQVQYKKSKRRFTECYVQAPPASIVPVSLVERYITVQLTTANNGEGGEFQAQLIPTGDLQQIQFTPVLQPGQFDLPTSTYQTPYVIEGQPLTLTVGQGGQLGEVDVSEQNVMDIPVDIVTVSSEQALVCDQEVTTSSDHVVDEEQVYEGSADEVYHVDSNTEQTNYVEEIGDYETGDTALQ</sequence>
<feature type="domain" description="C2H2-type" evidence="7">
    <location>
        <begin position="346"/>
        <end position="375"/>
    </location>
</feature>
<dbReference type="Proteomes" id="UP001164746">
    <property type="component" value="Chromosome 8"/>
</dbReference>
<reference evidence="8" key="1">
    <citation type="submission" date="2022-11" db="EMBL/GenBank/DDBJ databases">
        <title>Centuries of genome instability and evolution in soft-shell clam transmissible cancer (bioRxiv).</title>
        <authorList>
            <person name="Hart S.F.M."/>
            <person name="Yonemitsu M.A."/>
            <person name="Giersch R.M."/>
            <person name="Beal B.F."/>
            <person name="Arriagada G."/>
            <person name="Davis B.W."/>
            <person name="Ostrander E.A."/>
            <person name="Goff S.P."/>
            <person name="Metzger M.J."/>
        </authorList>
    </citation>
    <scope>NUCLEOTIDE SEQUENCE</scope>
    <source>
        <strain evidence="8">MELC-2E11</strain>
        <tissue evidence="8">Siphon/mantle</tissue>
    </source>
</reference>
<keyword evidence="9" id="KW-1185">Reference proteome</keyword>
<evidence type="ECO:0000256" key="4">
    <source>
        <dbReference type="ARBA" id="ARBA00022833"/>
    </source>
</evidence>
<dbReference type="EMBL" id="CP111019">
    <property type="protein sequence ID" value="WAR12527.1"/>
    <property type="molecule type" value="Genomic_DNA"/>
</dbReference>
<keyword evidence="2" id="KW-0677">Repeat</keyword>
<feature type="domain" description="C2H2-type" evidence="7">
    <location>
        <begin position="233"/>
        <end position="260"/>
    </location>
</feature>
<keyword evidence="1" id="KW-0479">Metal-binding</keyword>
<dbReference type="PANTHER" id="PTHR24379:SF127">
    <property type="entry name" value="BLOODY FINGERS-RELATED"/>
    <property type="match status" value="1"/>
</dbReference>
<feature type="domain" description="C2H2-type" evidence="7">
    <location>
        <begin position="489"/>
        <end position="516"/>
    </location>
</feature>
<dbReference type="PANTHER" id="PTHR24379">
    <property type="entry name" value="KRAB AND ZINC FINGER DOMAIN-CONTAINING"/>
    <property type="match status" value="1"/>
</dbReference>
<dbReference type="InterPro" id="IPR036236">
    <property type="entry name" value="Znf_C2H2_sf"/>
</dbReference>
<gene>
    <name evidence="8" type="ORF">MAR_026707</name>
</gene>
<dbReference type="Pfam" id="PF12874">
    <property type="entry name" value="zf-met"/>
    <property type="match status" value="1"/>
</dbReference>
<accession>A0ABY7ETI3</accession>
<dbReference type="SMART" id="SM00355">
    <property type="entry name" value="ZnF_C2H2"/>
    <property type="match status" value="7"/>
</dbReference>
<feature type="region of interest" description="Disordered" evidence="6">
    <location>
        <begin position="197"/>
        <end position="225"/>
    </location>
</feature>
<dbReference type="Pfam" id="PF13912">
    <property type="entry name" value="zf-C2H2_6"/>
    <property type="match status" value="1"/>
</dbReference>
<keyword evidence="4" id="KW-0862">Zinc</keyword>
<feature type="compositionally biased region" description="Basic and acidic residues" evidence="6">
    <location>
        <begin position="275"/>
        <end position="284"/>
    </location>
</feature>
<dbReference type="InterPro" id="IPR013087">
    <property type="entry name" value="Znf_C2H2_type"/>
</dbReference>
<evidence type="ECO:0000256" key="2">
    <source>
        <dbReference type="ARBA" id="ARBA00022737"/>
    </source>
</evidence>
<dbReference type="Gene3D" id="3.30.160.60">
    <property type="entry name" value="Classic Zinc Finger"/>
    <property type="match status" value="6"/>
</dbReference>
<dbReference type="PROSITE" id="PS00028">
    <property type="entry name" value="ZINC_FINGER_C2H2_1"/>
    <property type="match status" value="6"/>
</dbReference>
<evidence type="ECO:0000313" key="9">
    <source>
        <dbReference type="Proteomes" id="UP001164746"/>
    </source>
</evidence>
<keyword evidence="3 5" id="KW-0863">Zinc-finger</keyword>
<organism evidence="8 9">
    <name type="scientific">Mya arenaria</name>
    <name type="common">Soft-shell clam</name>
    <dbReference type="NCBI Taxonomy" id="6604"/>
    <lineage>
        <taxon>Eukaryota</taxon>
        <taxon>Metazoa</taxon>
        <taxon>Spiralia</taxon>
        <taxon>Lophotrochozoa</taxon>
        <taxon>Mollusca</taxon>
        <taxon>Bivalvia</taxon>
        <taxon>Autobranchia</taxon>
        <taxon>Heteroconchia</taxon>
        <taxon>Euheterodonta</taxon>
        <taxon>Imparidentia</taxon>
        <taxon>Neoheterodontei</taxon>
        <taxon>Myida</taxon>
        <taxon>Myoidea</taxon>
        <taxon>Myidae</taxon>
        <taxon>Mya</taxon>
    </lineage>
</organism>
<feature type="domain" description="C2H2-type" evidence="7">
    <location>
        <begin position="318"/>
        <end position="345"/>
    </location>
</feature>
<evidence type="ECO:0000313" key="8">
    <source>
        <dbReference type="EMBL" id="WAR12527.1"/>
    </source>
</evidence>
<evidence type="ECO:0000259" key="7">
    <source>
        <dbReference type="PROSITE" id="PS50157"/>
    </source>
</evidence>
<evidence type="ECO:0000256" key="5">
    <source>
        <dbReference type="PROSITE-ProRule" id="PRU00042"/>
    </source>
</evidence>
<protein>
    <submittedName>
        <fullName evidence="8">ZN341-like protein</fullName>
    </submittedName>
</protein>
<feature type="non-terminal residue" evidence="8">
    <location>
        <position position="1"/>
    </location>
</feature>
<evidence type="ECO:0000256" key="1">
    <source>
        <dbReference type="ARBA" id="ARBA00022723"/>
    </source>
</evidence>